<evidence type="ECO:0008006" key="3">
    <source>
        <dbReference type="Google" id="ProtNLM"/>
    </source>
</evidence>
<protein>
    <recommendedName>
        <fullName evidence="3">GlcNAc-PI de-N-acetylase</fullName>
    </recommendedName>
</protein>
<dbReference type="InterPro" id="IPR024078">
    <property type="entry name" value="LmbE-like_dom_sf"/>
</dbReference>
<dbReference type="Gene3D" id="3.40.50.10320">
    <property type="entry name" value="LmbE-like"/>
    <property type="match status" value="1"/>
</dbReference>
<proteinExistence type="predicted"/>
<dbReference type="PANTHER" id="PTHR12993">
    <property type="entry name" value="N-ACETYLGLUCOSAMINYL-PHOSPHATIDYLINOSITOL DE-N-ACETYLASE-RELATED"/>
    <property type="match status" value="1"/>
</dbReference>
<dbReference type="SUPFAM" id="SSF102588">
    <property type="entry name" value="LmbE-like"/>
    <property type="match status" value="1"/>
</dbReference>
<gene>
    <name evidence="1" type="ORF">BRE01_14640</name>
</gene>
<comment type="caution">
    <text evidence="1">The sequence shown here is derived from an EMBL/GenBank/DDBJ whole genome shotgun (WGS) entry which is preliminary data.</text>
</comment>
<dbReference type="Pfam" id="PF02585">
    <property type="entry name" value="PIG-L"/>
    <property type="match status" value="1"/>
</dbReference>
<dbReference type="EMBL" id="BJON01000006">
    <property type="protein sequence ID" value="GED67762.1"/>
    <property type="molecule type" value="Genomic_DNA"/>
</dbReference>
<accession>A0ABQ0TIU6</accession>
<reference evidence="1 2" key="1">
    <citation type="submission" date="2019-06" db="EMBL/GenBank/DDBJ databases">
        <title>Whole genome shotgun sequence of Brevibacillus reuszeri NBRC 15719.</title>
        <authorList>
            <person name="Hosoyama A."/>
            <person name="Uohara A."/>
            <person name="Ohji S."/>
            <person name="Ichikawa N."/>
        </authorList>
    </citation>
    <scope>NUCLEOTIDE SEQUENCE [LARGE SCALE GENOMIC DNA]</scope>
    <source>
        <strain evidence="1 2">NBRC 15719</strain>
    </source>
</reference>
<evidence type="ECO:0000313" key="1">
    <source>
        <dbReference type="EMBL" id="GED67762.1"/>
    </source>
</evidence>
<dbReference type="InterPro" id="IPR003737">
    <property type="entry name" value="GlcNAc_PI_deacetylase-related"/>
</dbReference>
<keyword evidence="2" id="KW-1185">Reference proteome</keyword>
<name>A0ABQ0TIU6_9BACL</name>
<evidence type="ECO:0000313" key="2">
    <source>
        <dbReference type="Proteomes" id="UP000319578"/>
    </source>
</evidence>
<sequence length="168" mass="19849">MKYNKLMVVAHPDDESIFGGAQLLKKPGWTVICVTNGDNPKRKEEFIRAMKFAGAQYKIWSFKDKWKGTFKKKALKKKLKKALKSNKYKKIVTHNKKGEYGHTQHIALSKIMHSLVKKNLYVFKKGKEKLPSKLLKKKREMLKFYRSQKWIAKAYRKEIKYEALKKVK</sequence>
<dbReference type="Proteomes" id="UP000319578">
    <property type="component" value="Unassembled WGS sequence"/>
</dbReference>
<dbReference type="PANTHER" id="PTHR12993:SF11">
    <property type="entry name" value="N-ACETYLGLUCOSAMINYL-PHOSPHATIDYLINOSITOL DE-N-ACETYLASE"/>
    <property type="match status" value="1"/>
</dbReference>
<organism evidence="1 2">
    <name type="scientific">Brevibacillus reuszeri</name>
    <dbReference type="NCBI Taxonomy" id="54915"/>
    <lineage>
        <taxon>Bacteria</taxon>
        <taxon>Bacillati</taxon>
        <taxon>Bacillota</taxon>
        <taxon>Bacilli</taxon>
        <taxon>Bacillales</taxon>
        <taxon>Paenibacillaceae</taxon>
        <taxon>Brevibacillus</taxon>
    </lineage>
</organism>